<dbReference type="CDD" id="cd16326">
    <property type="entry name" value="LolB"/>
    <property type="match status" value="1"/>
</dbReference>
<reference evidence="13 14" key="1">
    <citation type="submission" date="2024-07" db="EMBL/GenBank/DDBJ databases">
        <title>Luteimonas salilacus sp. nov., isolated from the shore soil of Salt Lake in Tibet of China.</title>
        <authorList>
            <person name="Zhang X."/>
            <person name="Li A."/>
        </authorList>
    </citation>
    <scope>NUCLEOTIDE SEQUENCE [LARGE SCALE GENOMIC DNA]</scope>
    <source>
        <strain evidence="13 14">B3-2-R+30</strain>
    </source>
</reference>
<comment type="similarity">
    <text evidence="2">Belongs to the LolB family.</text>
</comment>
<organism evidence="13 14">
    <name type="scientific">Luteimonas salinilitoris</name>
    <dbReference type="NCBI Taxonomy" id="3237697"/>
    <lineage>
        <taxon>Bacteria</taxon>
        <taxon>Pseudomonadati</taxon>
        <taxon>Pseudomonadota</taxon>
        <taxon>Gammaproteobacteria</taxon>
        <taxon>Lysobacterales</taxon>
        <taxon>Lysobacteraceae</taxon>
        <taxon>Luteimonas</taxon>
    </lineage>
</organism>
<evidence type="ECO:0000256" key="2">
    <source>
        <dbReference type="ARBA" id="ARBA00009696"/>
    </source>
</evidence>
<keyword evidence="14" id="KW-1185">Reference proteome</keyword>
<comment type="subunit">
    <text evidence="3">Monomer.</text>
</comment>
<dbReference type="EMBL" id="JBFWIC010000002">
    <property type="protein sequence ID" value="MEZ0473412.1"/>
    <property type="molecule type" value="Genomic_DNA"/>
</dbReference>
<proteinExistence type="inferred from homology"/>
<gene>
    <name evidence="13" type="primary">lolB</name>
    <name evidence="13" type="ORF">AB6713_02110</name>
</gene>
<evidence type="ECO:0000256" key="1">
    <source>
        <dbReference type="ARBA" id="ARBA00004459"/>
    </source>
</evidence>
<evidence type="ECO:0000256" key="6">
    <source>
        <dbReference type="ARBA" id="ARBA00022729"/>
    </source>
</evidence>
<accession>A0ABV4HKZ6</accession>
<evidence type="ECO:0000256" key="9">
    <source>
        <dbReference type="ARBA" id="ARBA00023139"/>
    </source>
</evidence>
<keyword evidence="6" id="KW-0732">Signal</keyword>
<evidence type="ECO:0000256" key="5">
    <source>
        <dbReference type="ARBA" id="ARBA00022448"/>
    </source>
</evidence>
<evidence type="ECO:0000256" key="11">
    <source>
        <dbReference type="ARBA" id="ARBA00023237"/>
    </source>
</evidence>
<dbReference type="SUPFAM" id="SSF89392">
    <property type="entry name" value="Prokaryotic lipoproteins and lipoprotein localization factors"/>
    <property type="match status" value="1"/>
</dbReference>
<evidence type="ECO:0000256" key="4">
    <source>
        <dbReference type="ARBA" id="ARBA00016202"/>
    </source>
</evidence>
<evidence type="ECO:0000313" key="14">
    <source>
        <dbReference type="Proteomes" id="UP001566331"/>
    </source>
</evidence>
<evidence type="ECO:0000256" key="10">
    <source>
        <dbReference type="ARBA" id="ARBA00023186"/>
    </source>
</evidence>
<evidence type="ECO:0000313" key="13">
    <source>
        <dbReference type="EMBL" id="MEZ0473412.1"/>
    </source>
</evidence>
<keyword evidence="11" id="KW-0998">Cell outer membrane</keyword>
<evidence type="ECO:0000256" key="3">
    <source>
        <dbReference type="ARBA" id="ARBA00011245"/>
    </source>
</evidence>
<sequence length="212" mass="21976">MLALAGCVSQPQRAPAPAALTGTALAAAAARVEAREARVRAVARLDFSGRVALSNGREGGNGRIEWSQAGDGYRVVLSAPVTRQSWSLAGDAAGARIEGLDGGPREGRDVELLLLEATGLRIPVGAMAAWAAGIRADAGAFGPARLHFDAGGTLVRIEQDGWTIDYQAWQPADAADAEVPRLPLRISAQRGEARVRLIVDQWALGAAPAQGG</sequence>
<keyword evidence="5" id="KW-0813">Transport</keyword>
<protein>
    <recommendedName>
        <fullName evidence="4">Outer-membrane lipoprotein LolB</fullName>
    </recommendedName>
</protein>
<dbReference type="RefSeq" id="WP_370562171.1">
    <property type="nucleotide sequence ID" value="NZ_JBFWIB010000001.1"/>
</dbReference>
<evidence type="ECO:0000256" key="7">
    <source>
        <dbReference type="ARBA" id="ARBA00022927"/>
    </source>
</evidence>
<dbReference type="Pfam" id="PF03550">
    <property type="entry name" value="LolB"/>
    <property type="match status" value="1"/>
</dbReference>
<comment type="caution">
    <text evidence="13">The sequence shown here is derived from an EMBL/GenBank/DDBJ whole genome shotgun (WGS) entry which is preliminary data.</text>
</comment>
<evidence type="ECO:0000256" key="12">
    <source>
        <dbReference type="ARBA" id="ARBA00023288"/>
    </source>
</evidence>
<comment type="subcellular location">
    <subcellularLocation>
        <location evidence="1">Cell outer membrane</location>
        <topology evidence="1">Lipid-anchor</topology>
    </subcellularLocation>
</comment>
<keyword evidence="12 13" id="KW-0449">Lipoprotein</keyword>
<keyword evidence="10" id="KW-0143">Chaperone</keyword>
<keyword evidence="8" id="KW-0472">Membrane</keyword>
<keyword evidence="9" id="KW-0564">Palmitate</keyword>
<evidence type="ECO:0000256" key="8">
    <source>
        <dbReference type="ARBA" id="ARBA00023136"/>
    </source>
</evidence>
<dbReference type="InterPro" id="IPR029046">
    <property type="entry name" value="LolA/LolB/LppX"/>
</dbReference>
<dbReference type="Proteomes" id="UP001566331">
    <property type="component" value="Unassembled WGS sequence"/>
</dbReference>
<name>A0ABV4HKZ6_9GAMM</name>
<dbReference type="Gene3D" id="2.50.20.10">
    <property type="entry name" value="Lipoprotein localisation LolA/LolB/LppX"/>
    <property type="match status" value="1"/>
</dbReference>
<dbReference type="InterPro" id="IPR004565">
    <property type="entry name" value="OM_lipoprot_LolB"/>
</dbReference>
<dbReference type="NCBIfam" id="TIGR00548">
    <property type="entry name" value="lolB"/>
    <property type="match status" value="1"/>
</dbReference>
<keyword evidence="7" id="KW-0653">Protein transport</keyword>